<protein>
    <submittedName>
        <fullName evidence="1">Uncharacterized protein</fullName>
    </submittedName>
</protein>
<dbReference type="Proteomes" id="UP000724672">
    <property type="component" value="Unassembled WGS sequence"/>
</dbReference>
<sequence length="56" mass="6617">MKGKFDNNIKDALIKGTDETTKLKNEVWERINKKIQEDERNDIKIVKIPRQISEGF</sequence>
<evidence type="ECO:0000313" key="1">
    <source>
        <dbReference type="EMBL" id="MBS4538809.1"/>
    </source>
</evidence>
<dbReference type="EMBL" id="WSFT01000037">
    <property type="protein sequence ID" value="MBS4538809.1"/>
    <property type="molecule type" value="Genomic_DNA"/>
</dbReference>
<accession>A0A942Z974</accession>
<keyword evidence="2" id="KW-1185">Reference proteome</keyword>
<organism evidence="1 2">
    <name type="scientific">Anaeromonas frigoriresistens</name>
    <dbReference type="NCBI Taxonomy" id="2683708"/>
    <lineage>
        <taxon>Bacteria</taxon>
        <taxon>Bacillati</taxon>
        <taxon>Bacillota</taxon>
        <taxon>Tissierellia</taxon>
        <taxon>Tissierellales</taxon>
        <taxon>Thermohalobacteraceae</taxon>
        <taxon>Anaeromonas</taxon>
    </lineage>
</organism>
<evidence type="ECO:0000313" key="2">
    <source>
        <dbReference type="Proteomes" id="UP000724672"/>
    </source>
</evidence>
<comment type="caution">
    <text evidence="1">The sequence shown here is derived from an EMBL/GenBank/DDBJ whole genome shotgun (WGS) entry which is preliminary data.</text>
</comment>
<proteinExistence type="predicted"/>
<reference evidence="1" key="1">
    <citation type="submission" date="2019-12" db="EMBL/GenBank/DDBJ databases">
        <title>Clostridiaceae gen. nov. sp. nov., isolated from sediment in Xinjiang, China.</title>
        <authorList>
            <person name="Zhang R."/>
        </authorList>
    </citation>
    <scope>NUCLEOTIDE SEQUENCE</scope>
    <source>
        <strain evidence="1">D2Q-11</strain>
    </source>
</reference>
<dbReference type="RefSeq" id="WP_203366731.1">
    <property type="nucleotide sequence ID" value="NZ_WSFT01000037.1"/>
</dbReference>
<name>A0A942Z974_9FIRM</name>
<dbReference type="AlphaFoldDB" id="A0A942Z974"/>
<gene>
    <name evidence="1" type="ORF">GOQ27_10055</name>
</gene>